<dbReference type="Proteomes" id="UP000494329">
    <property type="component" value="Unassembled WGS sequence"/>
</dbReference>
<accession>A0A6J5DJZ8</accession>
<organism evidence="2 3">
    <name type="scientific">Paraburkholderia solisilvae</name>
    <dbReference type="NCBI Taxonomy" id="624376"/>
    <lineage>
        <taxon>Bacteria</taxon>
        <taxon>Pseudomonadati</taxon>
        <taxon>Pseudomonadota</taxon>
        <taxon>Betaproteobacteria</taxon>
        <taxon>Burkholderiales</taxon>
        <taxon>Burkholderiaceae</taxon>
        <taxon>Paraburkholderia</taxon>
    </lineage>
</organism>
<evidence type="ECO:0000313" key="2">
    <source>
        <dbReference type="EMBL" id="CAB3753542.1"/>
    </source>
</evidence>
<proteinExistence type="predicted"/>
<dbReference type="EMBL" id="CADIKF010000010">
    <property type="protein sequence ID" value="CAB3753542.1"/>
    <property type="molecule type" value="Genomic_DNA"/>
</dbReference>
<sequence>MLFKSKTMSIPFDFQESGESPPGCVQRIEFDLSSDRHALSAVEAYADACEHDMPWLSAQLRTQLQTQLRTRLQTQPHSSHTAPDDRATRCGQTVLRVFSLARAWAADKPDFSNPAWEHVQISLKAAIAHLSAERVPDDAGDAEHAP</sequence>
<keyword evidence="3" id="KW-1185">Reference proteome</keyword>
<evidence type="ECO:0000256" key="1">
    <source>
        <dbReference type="SAM" id="MobiDB-lite"/>
    </source>
</evidence>
<name>A0A6J5DJZ8_9BURK</name>
<reference evidence="2 3" key="1">
    <citation type="submission" date="2020-04" db="EMBL/GenBank/DDBJ databases">
        <authorList>
            <person name="De Canck E."/>
        </authorList>
    </citation>
    <scope>NUCLEOTIDE SEQUENCE [LARGE SCALE GENOMIC DNA]</scope>
    <source>
        <strain evidence="2 3">LMG 29739</strain>
    </source>
</reference>
<gene>
    <name evidence="2" type="ORF">LMG29739_01759</name>
</gene>
<feature type="region of interest" description="Disordered" evidence="1">
    <location>
        <begin position="67"/>
        <end position="88"/>
    </location>
</feature>
<evidence type="ECO:0000313" key="3">
    <source>
        <dbReference type="Proteomes" id="UP000494329"/>
    </source>
</evidence>
<protein>
    <submittedName>
        <fullName evidence="2">Uncharacterized protein</fullName>
    </submittedName>
</protein>
<dbReference type="AlphaFoldDB" id="A0A6J5DJZ8"/>